<evidence type="ECO:0000313" key="4">
    <source>
        <dbReference type="Proteomes" id="UP000243807"/>
    </source>
</evidence>
<dbReference type="AlphaFoldDB" id="A0A1P8UL57"/>
<dbReference type="KEGG" id="afy:BW247_06435"/>
<feature type="compositionally biased region" description="Basic and acidic residues" evidence="1">
    <location>
        <begin position="480"/>
        <end position="490"/>
    </location>
</feature>
<evidence type="ECO:0000259" key="2">
    <source>
        <dbReference type="SMART" id="SM00327"/>
    </source>
</evidence>
<name>A0A1P8UL57_9GAMM</name>
<gene>
    <name evidence="3" type="ORF">BW247_06435</name>
</gene>
<dbReference type="InterPro" id="IPR051928">
    <property type="entry name" value="NorD/CobT"/>
</dbReference>
<dbReference type="Proteomes" id="UP000243807">
    <property type="component" value="Chromosome"/>
</dbReference>
<dbReference type="PANTHER" id="PTHR41248">
    <property type="entry name" value="NORD PROTEIN"/>
    <property type="match status" value="1"/>
</dbReference>
<reference evidence="3 4" key="1">
    <citation type="submission" date="2017-01" db="EMBL/GenBank/DDBJ databases">
        <title>Draft sequence of Acidihalobacter ferrooxidans strain DSM 14175 (strain V8).</title>
        <authorList>
            <person name="Khaleque H.N."/>
            <person name="Ramsay J.P."/>
            <person name="Murphy R.J.T."/>
            <person name="Kaksonen A.H."/>
            <person name="Boxall N.J."/>
            <person name="Watkin E.L.J."/>
        </authorList>
    </citation>
    <scope>NUCLEOTIDE SEQUENCE [LARGE SCALE GENOMIC DNA]</scope>
    <source>
        <strain evidence="3 4">V8</strain>
    </source>
</reference>
<organism evidence="3 4">
    <name type="scientific">Acidihalobacter ferrooxydans</name>
    <dbReference type="NCBI Taxonomy" id="1765967"/>
    <lineage>
        <taxon>Bacteria</taxon>
        <taxon>Pseudomonadati</taxon>
        <taxon>Pseudomonadota</taxon>
        <taxon>Gammaproteobacteria</taxon>
        <taxon>Chromatiales</taxon>
        <taxon>Ectothiorhodospiraceae</taxon>
        <taxon>Acidihalobacter</taxon>
    </lineage>
</organism>
<dbReference type="EMBL" id="CP019434">
    <property type="protein sequence ID" value="APZ44578.1"/>
    <property type="molecule type" value="Genomic_DNA"/>
</dbReference>
<proteinExistence type="predicted"/>
<dbReference type="PANTHER" id="PTHR41248:SF1">
    <property type="entry name" value="NORD PROTEIN"/>
    <property type="match status" value="1"/>
</dbReference>
<protein>
    <submittedName>
        <fullName evidence="3">VWA domain-containing protein</fullName>
    </submittedName>
</protein>
<sequence length="842" mass="94651">MNDHEALVEIEEILQHLESISFVAQRDAREALPVLSGESARDRLQWLEAARDLFFHDREAGKAFMRGTPGLYAQWPDVRAWTAQAFAFNRWVNSWRALEGYMEQAGDVFVEFGAAGEQAWYDIGMRWCERSVEDARAYFGEHYRKLADGEGIAGIEALMAPAEMLATQARLTLETYLPGAMIARSVVGTPGLEPWARRGVDLMQTGRARGEAYFRLENAEGVRHLLDELPGYRPRRHSRFLQLLLLAWFDEEIPLADSDWRPGRGRPAMECDGRSIFMPAVLADRDEAVVAALHTAGHLRYDTYAAVEINALFLYSETAHPPLDADQRITWRPLFAPYAARMFRFQVLFDLCEDLRVDARLCADVPGYATRLERLLTHAEPPEGPAGTYYTFARGQYAQLLRGAPLDPRLEHLRAEDARLLDAFKAGETLFTDAAFPELTIDQRSQAYLPGHGVNTGRPVYPRRTYAEIHDAPHADAYAEHKQTKEKQKGETPPQAPEQRQNDPDSDISVPPENTSGSGGRVGVGIPMPTKDVFTRGANRAEGEGKTPYPEWDYREQRYLHEWARVIERPVTDGKPNRARHILNDHAGALKRLRAALEMQKPARMAPLRRQPDGDELDIEATIGYVVDKRAGLSPEGLIYRRRAVQQRDTAVLLLADMSTSIMARHPSGDGKIVDRIRSGLILFSEALSSLGDAYAICGFASKYHDNVNYYVLKDFKEPGGAEINARIAGISGRLASRMGAAIRHSIKRFDAVDARHRLLLLLSDGRPADYDDGGDPRYLNEDTRMAMKEAVDAGVHPFCITLDPRGGQYLPSIFGPSHYTVLDRVDELPARLPEIYLRLRR</sequence>
<accession>A0A1P8UL57</accession>
<evidence type="ECO:0000313" key="3">
    <source>
        <dbReference type="EMBL" id="APZ44578.1"/>
    </source>
</evidence>
<keyword evidence="4" id="KW-1185">Reference proteome</keyword>
<dbReference type="InterPro" id="IPR036465">
    <property type="entry name" value="vWFA_dom_sf"/>
</dbReference>
<feature type="region of interest" description="Disordered" evidence="1">
    <location>
        <begin position="480"/>
        <end position="549"/>
    </location>
</feature>
<dbReference type="InterPro" id="IPR002035">
    <property type="entry name" value="VWF_A"/>
</dbReference>
<dbReference type="STRING" id="1765967.BW247_06435"/>
<evidence type="ECO:0000256" key="1">
    <source>
        <dbReference type="SAM" id="MobiDB-lite"/>
    </source>
</evidence>
<dbReference type="CDD" id="cd01454">
    <property type="entry name" value="vWA_norD_type"/>
    <property type="match status" value="1"/>
</dbReference>
<dbReference type="SMART" id="SM00327">
    <property type="entry name" value="VWA"/>
    <property type="match status" value="1"/>
</dbReference>
<dbReference type="SUPFAM" id="SSF53300">
    <property type="entry name" value="vWA-like"/>
    <property type="match status" value="1"/>
</dbReference>
<dbReference type="Gene3D" id="3.40.50.410">
    <property type="entry name" value="von Willebrand factor, type A domain"/>
    <property type="match status" value="1"/>
</dbReference>
<feature type="domain" description="VWFA" evidence="2">
    <location>
        <begin position="649"/>
        <end position="841"/>
    </location>
</feature>